<organism evidence="4 5">
    <name type="scientific">Sphaerulina musiva (strain SO2202)</name>
    <name type="common">Poplar stem canker fungus</name>
    <name type="synonym">Septoria musiva</name>
    <dbReference type="NCBI Taxonomy" id="692275"/>
    <lineage>
        <taxon>Eukaryota</taxon>
        <taxon>Fungi</taxon>
        <taxon>Dikarya</taxon>
        <taxon>Ascomycota</taxon>
        <taxon>Pezizomycotina</taxon>
        <taxon>Dothideomycetes</taxon>
        <taxon>Dothideomycetidae</taxon>
        <taxon>Mycosphaerellales</taxon>
        <taxon>Mycosphaerellaceae</taxon>
        <taxon>Sphaerulina</taxon>
    </lineage>
</organism>
<dbReference type="AlphaFoldDB" id="N1QLW0"/>
<keyword evidence="3" id="KW-0472">Membrane</keyword>
<dbReference type="OMA" id="ECKRETV"/>
<evidence type="ECO:0000256" key="2">
    <source>
        <dbReference type="SAM" id="MobiDB-lite"/>
    </source>
</evidence>
<dbReference type="EMBL" id="KB456260">
    <property type="protein sequence ID" value="EMF17207.1"/>
    <property type="molecule type" value="Genomic_DNA"/>
</dbReference>
<evidence type="ECO:0000256" key="1">
    <source>
        <dbReference type="SAM" id="Coils"/>
    </source>
</evidence>
<dbReference type="STRING" id="692275.N1QLW0"/>
<reference evidence="4 5" key="1">
    <citation type="journal article" date="2012" name="PLoS Pathog.">
        <title>Diverse lifestyles and strategies of plant pathogenesis encoded in the genomes of eighteen Dothideomycetes fungi.</title>
        <authorList>
            <person name="Ohm R.A."/>
            <person name="Feau N."/>
            <person name="Henrissat B."/>
            <person name="Schoch C.L."/>
            <person name="Horwitz B.A."/>
            <person name="Barry K.W."/>
            <person name="Condon B.J."/>
            <person name="Copeland A.C."/>
            <person name="Dhillon B."/>
            <person name="Glaser F."/>
            <person name="Hesse C.N."/>
            <person name="Kosti I."/>
            <person name="LaButti K."/>
            <person name="Lindquist E.A."/>
            <person name="Lucas S."/>
            <person name="Salamov A.A."/>
            <person name="Bradshaw R.E."/>
            <person name="Ciuffetti L."/>
            <person name="Hamelin R.C."/>
            <person name="Kema G.H.J."/>
            <person name="Lawrence C."/>
            <person name="Scott J.A."/>
            <person name="Spatafora J.W."/>
            <person name="Turgeon B.G."/>
            <person name="de Wit P.J.G.M."/>
            <person name="Zhong S."/>
            <person name="Goodwin S.B."/>
            <person name="Grigoriev I.V."/>
        </authorList>
    </citation>
    <scope>NUCLEOTIDE SEQUENCE [LARGE SCALE GENOMIC DNA]</scope>
    <source>
        <strain evidence="4 5">SO2202</strain>
    </source>
</reference>
<accession>N1QLW0</accession>
<dbReference type="OrthoDB" id="5419542at2759"/>
<evidence type="ECO:0000313" key="5">
    <source>
        <dbReference type="Proteomes" id="UP000016931"/>
    </source>
</evidence>
<feature type="transmembrane region" description="Helical" evidence="3">
    <location>
        <begin position="280"/>
        <end position="300"/>
    </location>
</feature>
<feature type="coiled-coil region" evidence="1">
    <location>
        <begin position="234"/>
        <end position="275"/>
    </location>
</feature>
<gene>
    <name evidence="4" type="ORF">SEPMUDRAFT_146306</name>
</gene>
<proteinExistence type="predicted"/>
<dbReference type="GeneID" id="27900703"/>
<dbReference type="eggNOG" id="ENOG502S40Z">
    <property type="taxonomic scope" value="Eukaryota"/>
</dbReference>
<dbReference type="RefSeq" id="XP_016765328.1">
    <property type="nucleotide sequence ID" value="XM_016903566.1"/>
</dbReference>
<keyword evidence="1" id="KW-0175">Coiled coil</keyword>
<evidence type="ECO:0000256" key="3">
    <source>
        <dbReference type="SAM" id="Phobius"/>
    </source>
</evidence>
<dbReference type="Proteomes" id="UP000016931">
    <property type="component" value="Unassembled WGS sequence"/>
</dbReference>
<feature type="region of interest" description="Disordered" evidence="2">
    <location>
        <begin position="91"/>
        <end position="117"/>
    </location>
</feature>
<keyword evidence="5" id="KW-1185">Reference proteome</keyword>
<name>N1QLW0_SPHMS</name>
<protein>
    <submittedName>
        <fullName evidence="4">Uncharacterized protein</fullName>
    </submittedName>
</protein>
<sequence>MAQEESMVSPKALPKLRTTTDQQGASARPRADTAVPNDHEKAHLHRRLQSTSLRNRAFTGAKDYRHAAKETVQSALELKPPISFDSLLRREKKGHDSGRHGSSRHISRRQQETQQRNVDEWAIQQVELARRPQVKSEDVEKAKRDNVKREKGLRTSLSAVEDVAMSSTRQLDDTYYAILERASLLRNTVASLQQLTEESRRMHSGFEEETKQLEQSTISRFDAFANFDPQEVTINSLVDQLKHSKQNADELNDRLEAARHRVEAYEQREKKKQKTSRQRWSAVWVTLAGLAVLIVALILAKSRAGQVQHAARVVEVVDELGHEMSGMLLPKPKTEDDTLRQLFDNL</sequence>
<dbReference type="HOGENOM" id="CLU_802080_0_0_1"/>
<feature type="region of interest" description="Disordered" evidence="2">
    <location>
        <begin position="1"/>
        <end position="59"/>
    </location>
</feature>
<evidence type="ECO:0000313" key="4">
    <source>
        <dbReference type="EMBL" id="EMF17207.1"/>
    </source>
</evidence>
<keyword evidence="3" id="KW-1133">Transmembrane helix</keyword>
<keyword evidence="3" id="KW-0812">Transmembrane</keyword>